<dbReference type="InterPro" id="IPR035979">
    <property type="entry name" value="RBD_domain_sf"/>
</dbReference>
<dbReference type="InterPro" id="IPR005135">
    <property type="entry name" value="Endo/exonuclease/phosphatase"/>
</dbReference>
<feature type="compositionally biased region" description="Polar residues" evidence="1">
    <location>
        <begin position="582"/>
        <end position="600"/>
    </location>
</feature>
<dbReference type="EMBL" id="DF973112">
    <property type="protein sequence ID" value="GAU10944.1"/>
    <property type="molecule type" value="Genomic_DNA"/>
</dbReference>
<dbReference type="SUPFAM" id="SSF54928">
    <property type="entry name" value="RNA-binding domain, RBD"/>
    <property type="match status" value="1"/>
</dbReference>
<gene>
    <name evidence="3" type="ORF">TSUD_112380</name>
</gene>
<protein>
    <recommendedName>
        <fullName evidence="2">Reverse transcriptase domain-containing protein</fullName>
    </recommendedName>
</protein>
<feature type="region of interest" description="Disordered" evidence="1">
    <location>
        <begin position="87"/>
        <end position="116"/>
    </location>
</feature>
<dbReference type="PROSITE" id="PS50878">
    <property type="entry name" value="RT_POL"/>
    <property type="match status" value="1"/>
</dbReference>
<dbReference type="Pfam" id="PF03372">
    <property type="entry name" value="Exo_endo_phos"/>
    <property type="match status" value="1"/>
</dbReference>
<dbReference type="PANTHER" id="PTHR33116:SF78">
    <property type="entry name" value="OS12G0587133 PROTEIN"/>
    <property type="match status" value="1"/>
</dbReference>
<dbReference type="InterPro" id="IPR043502">
    <property type="entry name" value="DNA/RNA_pol_sf"/>
</dbReference>
<dbReference type="InterPro" id="IPR036691">
    <property type="entry name" value="Endo/exonu/phosph_ase_sf"/>
</dbReference>
<dbReference type="InterPro" id="IPR026960">
    <property type="entry name" value="RVT-Znf"/>
</dbReference>
<accession>A0A2Z6M0P4</accession>
<dbReference type="InterPro" id="IPR000504">
    <property type="entry name" value="RRM_dom"/>
</dbReference>
<dbReference type="PANTHER" id="PTHR33116">
    <property type="entry name" value="REVERSE TRANSCRIPTASE ZINC-BINDING DOMAIN-CONTAINING PROTEIN-RELATED-RELATED"/>
    <property type="match status" value="1"/>
</dbReference>
<dbReference type="SUPFAM" id="SSF56672">
    <property type="entry name" value="DNA/RNA polymerases"/>
    <property type="match status" value="1"/>
</dbReference>
<dbReference type="CDD" id="cd01650">
    <property type="entry name" value="RT_nLTR_like"/>
    <property type="match status" value="1"/>
</dbReference>
<dbReference type="InterPro" id="IPR012677">
    <property type="entry name" value="Nucleotide-bd_a/b_plait_sf"/>
</dbReference>
<evidence type="ECO:0000313" key="4">
    <source>
        <dbReference type="Proteomes" id="UP000242715"/>
    </source>
</evidence>
<dbReference type="CDD" id="cd00590">
    <property type="entry name" value="RRM_SF"/>
    <property type="match status" value="1"/>
</dbReference>
<evidence type="ECO:0000259" key="2">
    <source>
        <dbReference type="PROSITE" id="PS50878"/>
    </source>
</evidence>
<dbReference type="Proteomes" id="UP000242715">
    <property type="component" value="Unassembled WGS sequence"/>
</dbReference>
<evidence type="ECO:0000313" key="3">
    <source>
        <dbReference type="EMBL" id="GAU10944.1"/>
    </source>
</evidence>
<dbReference type="Gene3D" id="3.60.10.10">
    <property type="entry name" value="Endonuclease/exonuclease/phosphatase"/>
    <property type="match status" value="1"/>
</dbReference>
<dbReference type="Pfam" id="PF13966">
    <property type="entry name" value="zf-RVT"/>
    <property type="match status" value="1"/>
</dbReference>
<feature type="region of interest" description="Disordered" evidence="1">
    <location>
        <begin position="581"/>
        <end position="610"/>
    </location>
</feature>
<dbReference type="OrthoDB" id="1938551at2759"/>
<feature type="domain" description="Reverse transcriptase" evidence="2">
    <location>
        <begin position="907"/>
        <end position="1159"/>
    </location>
</feature>
<dbReference type="GO" id="GO:0003824">
    <property type="term" value="F:catalytic activity"/>
    <property type="evidence" value="ECO:0007669"/>
    <property type="project" value="InterPro"/>
</dbReference>
<dbReference type="Pfam" id="PF00076">
    <property type="entry name" value="RRM_1"/>
    <property type="match status" value="1"/>
</dbReference>
<keyword evidence="4" id="KW-1185">Reference proteome</keyword>
<sequence length="1506" mass="170451">MAITITGGRLAGLHRLQSFITGGLGHMPGRQKQGEWTWVSHRRRKATGPDRNRQDDHRFFNGFKDMFSSRHQDWEWRVKEVPRYSSSQRRYHGARSRSVERSRSRTRRFDSSVHGAGSQEIVDDKHNYQAAGKDNGLVLFSQTTSVVFYITNFPENLLFVDLKRGLEVCGIMEDVYVSRHRNSHGQRFGFVKYQKVRDVMKLKKTLNSVYFWDLRLFANVAKFDRFEGQERENGEGGFRGIELEKVKDDAVRSEEERERERAVIVGEVERPEEKEPRAKVGDSEGLESGKGAVVVEDVVVVTIEVKTMVPAWKYLSLKEDVSWASKCRVARLKQGWCFSVVQQSMLDAGLEGFRLIALGGDNILIHQDSDGLAENLFQEAAEIMNNFLEDCRPWELGDARIYERGAWLRCYGVPIQAWNPIFFCELAESQGRLLKIDDCTYNKEQMDYARILVATTSLQEINTSISVVIDNINTHIRVVEDLEFGFAVDACLVENDEDNRSQFSGHFGSPVEDKLVDTLVQQLHGAWISKSEAGIPGGDEVKLKAANISSVGPSLHPVVENSSFIFGGKKCLDRSLKKSQRRTAASKSASSQHPQGTSLSAKFGNSGKASNSNDWKNWAALHGDERQVQDDVHELGDSIGVDCHNNFQMKIVSFNIRGLGAVEKRRELRRLVLEKKVDILCIQETKLEVVEDSLVRFIWGSDDVDFSFKPSVGAPGGLVTMWNTKLVDRATSRLEELDTCKEGRGLDEVEEAELLSLPVDIMALSKLQANMYCQKSRVTWLWEGDANSKFFHGVMSSRRRANSIGNLIHEGRTVDIVPEVRHIVYQHFSNHFRKQLHHRPDISRLEFRSLSSLHGADLTKPFLLEEIKAAVWDCDSFKCPGPDGINIGFFKDFWDLLKVDLLNFFSDFHRHGVLTKGLNSTFIALIPKVESPLKVSDFRPIALVSTFIKGRQILDGILIANELVDDAKRNAKDLLLFKVDFEKAYDSMDWDYLNEVMVKMNFPSQLMGWMKACVMTASASVLVNGSPTDEFPFERGLRQGDPLSPFLFLLAAEGLNVLMSAMVRNGSFIPYRVGSNISVSVSHLQFADDTLLVGVKSWANVRALKSVLILFENISGLKVNFHKSMLFGVNVNSSWLHEAASVMHCKHGCLPFLYLGLPIGGDSRRLQFWKPLLDKIHKRLTGWKCKNLSFGGRLVLLKYVLSSVPIYFLSFFKAPSGIISTLESIFCHFFWGGSGANNKISWVKWESICSPRENGGLGVRRVKDFNYALLGKWVWRCLAEGDSLWCRLLKVKYGQDRAGRVMFSDGVGSSWWRALNKVRSGHGLIDPRWLADNIVRQIGDGRTTSFWVDSWLEVGPLARAFSRLYDLADNKNISVADMCANGWALNGNGRKWRRRLFAWEEELVACVGVLANFVLQGDVSDRWVWKLHPSQSYSVRSAYSYLTLSDGSPVEDVASFLWVKSVPLKVNIFIWRLFLNRLPTKDNLLRQGVIEVHQVLCATNCGNPKM</sequence>
<dbReference type="Pfam" id="PF00078">
    <property type="entry name" value="RVT_1"/>
    <property type="match status" value="1"/>
</dbReference>
<evidence type="ECO:0000256" key="1">
    <source>
        <dbReference type="SAM" id="MobiDB-lite"/>
    </source>
</evidence>
<reference evidence="4" key="1">
    <citation type="journal article" date="2017" name="Front. Plant Sci.">
        <title>Climate Clever Clovers: New Paradigm to Reduce the Environmental Footprint of Ruminants by Breeding Low Methanogenic Forages Utilizing Haplotype Variation.</title>
        <authorList>
            <person name="Kaur P."/>
            <person name="Appels R."/>
            <person name="Bayer P.E."/>
            <person name="Keeble-Gagnere G."/>
            <person name="Wang J."/>
            <person name="Hirakawa H."/>
            <person name="Shirasawa K."/>
            <person name="Vercoe P."/>
            <person name="Stefanova K."/>
            <person name="Durmic Z."/>
            <person name="Nichols P."/>
            <person name="Revell C."/>
            <person name="Isobe S.N."/>
            <person name="Edwards D."/>
            <person name="Erskine W."/>
        </authorList>
    </citation>
    <scope>NUCLEOTIDE SEQUENCE [LARGE SCALE GENOMIC DNA]</scope>
    <source>
        <strain evidence="4">cv. Daliak</strain>
    </source>
</reference>
<organism evidence="3 4">
    <name type="scientific">Trifolium subterraneum</name>
    <name type="common">Subterranean clover</name>
    <dbReference type="NCBI Taxonomy" id="3900"/>
    <lineage>
        <taxon>Eukaryota</taxon>
        <taxon>Viridiplantae</taxon>
        <taxon>Streptophyta</taxon>
        <taxon>Embryophyta</taxon>
        <taxon>Tracheophyta</taxon>
        <taxon>Spermatophyta</taxon>
        <taxon>Magnoliopsida</taxon>
        <taxon>eudicotyledons</taxon>
        <taxon>Gunneridae</taxon>
        <taxon>Pentapetalae</taxon>
        <taxon>rosids</taxon>
        <taxon>fabids</taxon>
        <taxon>Fabales</taxon>
        <taxon>Fabaceae</taxon>
        <taxon>Papilionoideae</taxon>
        <taxon>50 kb inversion clade</taxon>
        <taxon>NPAAA clade</taxon>
        <taxon>Hologalegina</taxon>
        <taxon>IRL clade</taxon>
        <taxon>Trifolieae</taxon>
        <taxon>Trifolium</taxon>
    </lineage>
</organism>
<proteinExistence type="predicted"/>
<name>A0A2Z6M0P4_TRISU</name>
<dbReference type="InterPro" id="IPR000477">
    <property type="entry name" value="RT_dom"/>
</dbReference>
<dbReference type="Gene3D" id="3.30.70.330">
    <property type="match status" value="1"/>
</dbReference>
<dbReference type="SUPFAM" id="SSF56219">
    <property type="entry name" value="DNase I-like"/>
    <property type="match status" value="1"/>
</dbReference>
<feature type="compositionally biased region" description="Basic and acidic residues" evidence="1">
    <location>
        <begin position="97"/>
        <end position="111"/>
    </location>
</feature>
<dbReference type="GO" id="GO:0003723">
    <property type="term" value="F:RNA binding"/>
    <property type="evidence" value="ECO:0007669"/>
    <property type="project" value="InterPro"/>
</dbReference>